<dbReference type="InterPro" id="IPR002618">
    <property type="entry name" value="UDPGP_fam"/>
</dbReference>
<protein>
    <recommendedName>
        <fullName evidence="9">UDP-N-acetylglucosamine pyrophosphorylase</fullName>
    </recommendedName>
</protein>
<dbReference type="Pfam" id="PF01704">
    <property type="entry name" value="UDPGP"/>
    <property type="match status" value="1"/>
</dbReference>
<comment type="catalytic activity">
    <reaction evidence="6">
        <text>N-acetyl-alpha-D-galactosamine 1-phosphate + UTP + H(+) = UDP-N-acetyl-alpha-D-galactosamine + diphosphate</text>
        <dbReference type="Rhea" id="RHEA:34363"/>
        <dbReference type="ChEBI" id="CHEBI:15378"/>
        <dbReference type="ChEBI" id="CHEBI:33019"/>
        <dbReference type="ChEBI" id="CHEBI:46398"/>
        <dbReference type="ChEBI" id="CHEBI:61970"/>
        <dbReference type="ChEBI" id="CHEBI:67138"/>
        <dbReference type="EC" id="2.7.7.83"/>
    </reaction>
</comment>
<evidence type="ECO:0008006" key="9">
    <source>
        <dbReference type="Google" id="ProtNLM"/>
    </source>
</evidence>
<organism evidence="7 8">
    <name type="scientific">Ostreobium quekettii</name>
    <dbReference type="NCBI Taxonomy" id="121088"/>
    <lineage>
        <taxon>Eukaryota</taxon>
        <taxon>Viridiplantae</taxon>
        <taxon>Chlorophyta</taxon>
        <taxon>core chlorophytes</taxon>
        <taxon>Ulvophyceae</taxon>
        <taxon>TCBD clade</taxon>
        <taxon>Bryopsidales</taxon>
        <taxon>Ostreobineae</taxon>
        <taxon>Ostreobiaceae</taxon>
        <taxon>Ostreobium</taxon>
    </lineage>
</organism>
<dbReference type="EMBL" id="CAJHUC010000321">
    <property type="protein sequence ID" value="CAD7695241.1"/>
    <property type="molecule type" value="Genomic_DNA"/>
</dbReference>
<dbReference type="FunFam" id="3.90.550.10:FF:000072">
    <property type="entry name" value="UDP-N-acetylglucosamine diphosphorylase 2"/>
    <property type="match status" value="1"/>
</dbReference>
<keyword evidence="4" id="KW-0548">Nucleotidyltransferase</keyword>
<proteinExistence type="inferred from homology"/>
<keyword evidence="8" id="KW-1185">Reference proteome</keyword>
<comment type="pathway">
    <text evidence="1">Nucleotide-sugar biosynthesis; UDP-N-acetyl-alpha-D-glucosamine biosynthesis; UDP-N-acetyl-alpha-D-glucosamine from N-acetyl-alpha-D-glucosamine 1-phosphate: step 1/1.</text>
</comment>
<evidence type="ECO:0000256" key="1">
    <source>
        <dbReference type="ARBA" id="ARBA00005208"/>
    </source>
</evidence>
<dbReference type="Proteomes" id="UP000708148">
    <property type="component" value="Unassembled WGS sequence"/>
</dbReference>
<comment type="similarity">
    <text evidence="2">Belongs to the UDPGP type 1 family.</text>
</comment>
<evidence type="ECO:0000313" key="8">
    <source>
        <dbReference type="Proteomes" id="UP000708148"/>
    </source>
</evidence>
<dbReference type="AlphaFoldDB" id="A0A8S1IPE5"/>
<reference evidence="7" key="1">
    <citation type="submission" date="2020-12" db="EMBL/GenBank/DDBJ databases">
        <authorList>
            <person name="Iha C."/>
        </authorList>
    </citation>
    <scope>NUCLEOTIDE SEQUENCE</scope>
</reference>
<dbReference type="Gene3D" id="3.90.550.10">
    <property type="entry name" value="Spore Coat Polysaccharide Biosynthesis Protein SpsA, Chain A"/>
    <property type="match status" value="1"/>
</dbReference>
<dbReference type="GO" id="GO:0052630">
    <property type="term" value="F:UDP-N-acetylgalactosamine diphosphorylase activity"/>
    <property type="evidence" value="ECO:0007669"/>
    <property type="project" value="UniProtKB-EC"/>
</dbReference>
<name>A0A8S1IPE5_9CHLO</name>
<comment type="caution">
    <text evidence="7">The sequence shown here is derived from an EMBL/GenBank/DDBJ whole genome shotgun (WGS) entry which is preliminary data.</text>
</comment>
<dbReference type="GO" id="GO:0019276">
    <property type="term" value="P:UDP-N-acetylgalactosamine metabolic process"/>
    <property type="evidence" value="ECO:0007669"/>
    <property type="project" value="UniProtKB-ARBA"/>
</dbReference>
<dbReference type="PANTHER" id="PTHR11952:SF2">
    <property type="entry name" value="LD24639P"/>
    <property type="match status" value="1"/>
</dbReference>
<dbReference type="PANTHER" id="PTHR11952">
    <property type="entry name" value="UDP- GLUCOSE PYROPHOSPHORYLASE"/>
    <property type="match status" value="1"/>
</dbReference>
<evidence type="ECO:0000256" key="2">
    <source>
        <dbReference type="ARBA" id="ARBA00010401"/>
    </source>
</evidence>
<evidence type="ECO:0000256" key="5">
    <source>
        <dbReference type="ARBA" id="ARBA00048493"/>
    </source>
</evidence>
<sequence length="483" mass="52148">MASMGEGQGVERRLMDAVRGAGQGHLVEDWGELSLAERTELRADLEAMDVDHAKAIFEASISGSEPSKGQVEAVKDVLQIKDLKPELKATWRHLGCKVISEGKMAIVLLAGGQGTRLGSSQPKGCYDVGLPSHKSLFQIQAERILKLQRLAAEATSGPGAEVTKPLFWYIMTSSATHDDTVAFFARNDFFGVKPTQVTFFQQGTLPCFTEDGKIIMETKSKVAKSPNGNGGVYLALSTSGALRHMREHGVECVDCYSVDNLLVRIGDPVFIGYCWEKGAECGSRVVAKAHPREKVGVFARRNGALGVVEYSEMDERVATSVDPATGQLNFNWGNICMHFFTLPFLEKAWQSLEDGALYHVAKKTIAGKDGPTQGIKLEAFIFDPFPLASKQALFEVVRAEHFAPVKNARGSPADSPDTARALLLSLHKRWVESAGGTVTCSPGVEVSPLLSYSGEGLEEICQGELFDSLECPLLQGGAPGAEA</sequence>
<evidence type="ECO:0000256" key="6">
    <source>
        <dbReference type="ARBA" id="ARBA00052215"/>
    </source>
</evidence>
<dbReference type="SUPFAM" id="SSF53448">
    <property type="entry name" value="Nucleotide-diphospho-sugar transferases"/>
    <property type="match status" value="1"/>
</dbReference>
<dbReference type="GO" id="GO:0003977">
    <property type="term" value="F:UDP-N-acetylglucosamine diphosphorylase activity"/>
    <property type="evidence" value="ECO:0007669"/>
    <property type="project" value="UniProtKB-EC"/>
</dbReference>
<accession>A0A8S1IPE5</accession>
<dbReference type="InterPro" id="IPR039741">
    <property type="entry name" value="UDP-sugar_pyrophosphorylase"/>
</dbReference>
<dbReference type="GO" id="GO:0006048">
    <property type="term" value="P:UDP-N-acetylglucosamine biosynthetic process"/>
    <property type="evidence" value="ECO:0007669"/>
    <property type="project" value="TreeGrafter"/>
</dbReference>
<comment type="catalytic activity">
    <reaction evidence="5">
        <text>N-acetyl-alpha-D-glucosamine 1-phosphate + UTP + H(+) = UDP-N-acetyl-alpha-D-glucosamine + diphosphate</text>
        <dbReference type="Rhea" id="RHEA:13509"/>
        <dbReference type="ChEBI" id="CHEBI:15378"/>
        <dbReference type="ChEBI" id="CHEBI:33019"/>
        <dbReference type="ChEBI" id="CHEBI:46398"/>
        <dbReference type="ChEBI" id="CHEBI:57705"/>
        <dbReference type="ChEBI" id="CHEBI:57776"/>
        <dbReference type="EC" id="2.7.7.23"/>
    </reaction>
</comment>
<dbReference type="OrthoDB" id="532420at2759"/>
<dbReference type="CDD" id="cd04193">
    <property type="entry name" value="UDPGlcNAc_PPase"/>
    <property type="match status" value="1"/>
</dbReference>
<gene>
    <name evidence="7" type="ORF">OSTQU699_LOCUS602</name>
</gene>
<dbReference type="InterPro" id="IPR029044">
    <property type="entry name" value="Nucleotide-diphossugar_trans"/>
</dbReference>
<evidence type="ECO:0000256" key="3">
    <source>
        <dbReference type="ARBA" id="ARBA00022679"/>
    </source>
</evidence>
<keyword evidence="3" id="KW-0808">Transferase</keyword>
<evidence type="ECO:0000256" key="4">
    <source>
        <dbReference type="ARBA" id="ARBA00022695"/>
    </source>
</evidence>
<evidence type="ECO:0000313" key="7">
    <source>
        <dbReference type="EMBL" id="CAD7695241.1"/>
    </source>
</evidence>